<comment type="similarity">
    <text evidence="2">Belongs to the multi antimicrobial extrusion (MATE) (TC 2.A.66.1) family.</text>
</comment>
<dbReference type="GO" id="GO:0015297">
    <property type="term" value="F:antiporter activity"/>
    <property type="evidence" value="ECO:0007669"/>
    <property type="project" value="InterPro"/>
</dbReference>
<keyword evidence="5 6" id="KW-0472">Membrane</keyword>
<evidence type="ECO:0000256" key="6">
    <source>
        <dbReference type="SAM" id="Phobius"/>
    </source>
</evidence>
<dbReference type="InterPro" id="IPR045069">
    <property type="entry name" value="MATE_euk"/>
</dbReference>
<evidence type="ECO:0000313" key="7">
    <source>
        <dbReference type="EMBL" id="VAI18541.1"/>
    </source>
</evidence>
<feature type="transmembrane region" description="Helical" evidence="6">
    <location>
        <begin position="252"/>
        <end position="274"/>
    </location>
</feature>
<evidence type="ECO:0000256" key="1">
    <source>
        <dbReference type="ARBA" id="ARBA00004141"/>
    </source>
</evidence>
<dbReference type="PANTHER" id="PTHR11206">
    <property type="entry name" value="MULTIDRUG RESISTANCE PROTEIN"/>
    <property type="match status" value="1"/>
</dbReference>
<evidence type="ECO:0000256" key="2">
    <source>
        <dbReference type="ARBA" id="ARBA00010199"/>
    </source>
</evidence>
<feature type="transmembrane region" description="Helical" evidence="6">
    <location>
        <begin position="29"/>
        <end position="51"/>
    </location>
</feature>
<feature type="transmembrane region" description="Helical" evidence="6">
    <location>
        <begin position="281"/>
        <end position="304"/>
    </location>
</feature>
<dbReference type="GO" id="GO:0042910">
    <property type="term" value="F:xenobiotic transmembrane transporter activity"/>
    <property type="evidence" value="ECO:0007669"/>
    <property type="project" value="InterPro"/>
</dbReference>
<feature type="transmembrane region" description="Helical" evidence="6">
    <location>
        <begin position="310"/>
        <end position="330"/>
    </location>
</feature>
<feature type="transmembrane region" description="Helical" evidence="6">
    <location>
        <begin position="77"/>
        <end position="99"/>
    </location>
</feature>
<gene>
    <name evidence="7" type="ORF">TRITD_5Av1G152200</name>
</gene>
<protein>
    <recommendedName>
        <fullName evidence="9">Protein DETOXIFICATION</fullName>
    </recommendedName>
</protein>
<proteinExistence type="inferred from homology"/>
<feature type="transmembrane region" description="Helical" evidence="6">
    <location>
        <begin position="111"/>
        <end position="136"/>
    </location>
</feature>
<keyword evidence="4 6" id="KW-1133">Transmembrane helix</keyword>
<evidence type="ECO:0000256" key="3">
    <source>
        <dbReference type="ARBA" id="ARBA00022692"/>
    </source>
</evidence>
<sequence length="365" mass="38728">MASALETLAGQAFGAKQYAMLGIYLQRSWIVLLLSAALLLPMYVFAAPLLAAMGQPAEVAGLAGQLGRFLQSQGKNWVMAATALASFPVHVATTWLLVVRFRFGVHGAAMALNVSWGLSLVVQLAYVVGGGCPLTWTGFSRLAFADLSGFIKLSLSSGVMVCLENSYYKVLLLLTGHLKNSQLAVDALSIWVRVSNELGAGNGKGARFATIVSTANSFLIGLFFSLLALAFHDKIALVVSSSKAVIDAVDNLCVLLAISILLNGVQPVLSGVAVGSGWQTLVAYINVGSYYIIGVPVGLLLSWLFNLGVLGIWAGMIGGTAVQTIILAYITMRCDWDEEVISLSGPQFYSQSVIITLTCWNYAGF</sequence>
<comment type="subcellular location">
    <subcellularLocation>
        <location evidence="1">Membrane</location>
        <topology evidence="1">Multi-pass membrane protein</topology>
    </subcellularLocation>
</comment>
<keyword evidence="8" id="KW-1185">Reference proteome</keyword>
<feature type="transmembrane region" description="Helical" evidence="6">
    <location>
        <begin position="208"/>
        <end position="232"/>
    </location>
</feature>
<keyword evidence="3 6" id="KW-0812">Transmembrane</keyword>
<organism evidence="7 8">
    <name type="scientific">Triticum turgidum subsp. durum</name>
    <name type="common">Durum wheat</name>
    <name type="synonym">Triticum durum</name>
    <dbReference type="NCBI Taxonomy" id="4567"/>
    <lineage>
        <taxon>Eukaryota</taxon>
        <taxon>Viridiplantae</taxon>
        <taxon>Streptophyta</taxon>
        <taxon>Embryophyta</taxon>
        <taxon>Tracheophyta</taxon>
        <taxon>Spermatophyta</taxon>
        <taxon>Magnoliopsida</taxon>
        <taxon>Liliopsida</taxon>
        <taxon>Poales</taxon>
        <taxon>Poaceae</taxon>
        <taxon>BOP clade</taxon>
        <taxon>Pooideae</taxon>
        <taxon>Triticodae</taxon>
        <taxon>Triticeae</taxon>
        <taxon>Triticinae</taxon>
        <taxon>Triticum</taxon>
    </lineage>
</organism>
<reference evidence="7 8" key="1">
    <citation type="submission" date="2017-09" db="EMBL/GenBank/DDBJ databases">
        <authorList>
            <consortium name="International Durum Wheat Genome Sequencing Consortium (IDWGSC)"/>
            <person name="Milanesi L."/>
        </authorList>
    </citation>
    <scope>NUCLEOTIDE SEQUENCE [LARGE SCALE GENOMIC DNA]</scope>
    <source>
        <strain evidence="8">cv. Svevo</strain>
    </source>
</reference>
<accession>A0A9R0TWL2</accession>
<dbReference type="Pfam" id="PF01554">
    <property type="entry name" value="MatE"/>
    <property type="match status" value="2"/>
</dbReference>
<dbReference type="AlphaFoldDB" id="A0A9R0TWL2"/>
<evidence type="ECO:0008006" key="9">
    <source>
        <dbReference type="Google" id="ProtNLM"/>
    </source>
</evidence>
<name>A0A9R0TWL2_TRITD</name>
<dbReference type="Proteomes" id="UP000324705">
    <property type="component" value="Chromosome 5A"/>
</dbReference>
<evidence type="ECO:0000256" key="4">
    <source>
        <dbReference type="ARBA" id="ARBA00022989"/>
    </source>
</evidence>
<dbReference type="GO" id="GO:1990961">
    <property type="term" value="P:xenobiotic detoxification by transmembrane export across the plasma membrane"/>
    <property type="evidence" value="ECO:0007669"/>
    <property type="project" value="InterPro"/>
</dbReference>
<dbReference type="GO" id="GO:0016020">
    <property type="term" value="C:membrane"/>
    <property type="evidence" value="ECO:0007669"/>
    <property type="project" value="UniProtKB-SubCell"/>
</dbReference>
<dbReference type="EMBL" id="LT934119">
    <property type="protein sequence ID" value="VAI18541.1"/>
    <property type="molecule type" value="Genomic_DNA"/>
</dbReference>
<evidence type="ECO:0000313" key="8">
    <source>
        <dbReference type="Proteomes" id="UP000324705"/>
    </source>
</evidence>
<dbReference type="CDD" id="cd13132">
    <property type="entry name" value="MATE_eukaryotic"/>
    <property type="match status" value="1"/>
</dbReference>
<dbReference type="Gramene" id="TRITD5Av1G152200.3">
    <property type="protein sequence ID" value="TRITD5Av1G152200.3"/>
    <property type="gene ID" value="TRITD5Av1G152200"/>
</dbReference>
<evidence type="ECO:0000256" key="5">
    <source>
        <dbReference type="ARBA" id="ARBA00023136"/>
    </source>
</evidence>
<dbReference type="InterPro" id="IPR002528">
    <property type="entry name" value="MATE_fam"/>
</dbReference>